<comment type="caution">
    <text evidence="3">The sequence shown here is derived from an EMBL/GenBank/DDBJ whole genome shotgun (WGS) entry which is preliminary data.</text>
</comment>
<dbReference type="GO" id="GO:0003677">
    <property type="term" value="F:DNA binding"/>
    <property type="evidence" value="ECO:0007669"/>
    <property type="project" value="InterPro"/>
</dbReference>
<evidence type="ECO:0000313" key="3">
    <source>
        <dbReference type="EMBL" id="TCS63626.1"/>
    </source>
</evidence>
<dbReference type="SUPFAM" id="SSF47413">
    <property type="entry name" value="lambda repressor-like DNA-binding domains"/>
    <property type="match status" value="1"/>
</dbReference>
<dbReference type="InterPro" id="IPR001387">
    <property type="entry name" value="Cro/C1-type_HTH"/>
</dbReference>
<feature type="compositionally biased region" description="Polar residues" evidence="1">
    <location>
        <begin position="23"/>
        <end position="32"/>
    </location>
</feature>
<dbReference type="InterPro" id="IPR010982">
    <property type="entry name" value="Lambda_DNA-bd_dom_sf"/>
</dbReference>
<dbReference type="OrthoDB" id="2986852at2"/>
<dbReference type="Gene3D" id="1.10.260.40">
    <property type="entry name" value="lambda repressor-like DNA-binding domains"/>
    <property type="match status" value="1"/>
</dbReference>
<sequence length="164" mass="17616">MASHPSDIPKSPPTPRLVKTAPSRASSSSNAIKTHIAPPDHDSAREAADTAVLRDALLDSGVRKRIAQRRAALKFSCPELDRIGGLPAGTVDAVENAQIGISPGLLARLALALNVDPGYFFEDPQIDLPADEHEEIGELLEAFLSIDDNARHEILEMIQLLAED</sequence>
<feature type="domain" description="HTH cro/C1-type" evidence="2">
    <location>
        <begin position="85"/>
        <end position="120"/>
    </location>
</feature>
<keyword evidence="4" id="KW-1185">Reference proteome</keyword>
<dbReference type="RefSeq" id="WP_132938589.1">
    <property type="nucleotide sequence ID" value="NZ_CP119676.1"/>
</dbReference>
<proteinExistence type="predicted"/>
<evidence type="ECO:0000313" key="4">
    <source>
        <dbReference type="Proteomes" id="UP000295304"/>
    </source>
</evidence>
<reference evidence="3 4" key="1">
    <citation type="submission" date="2019-03" db="EMBL/GenBank/DDBJ databases">
        <title>Genomic Encyclopedia of Type Strains, Phase IV (KMG-IV): sequencing the most valuable type-strain genomes for metagenomic binning, comparative biology and taxonomic classification.</title>
        <authorList>
            <person name="Goeker M."/>
        </authorList>
    </citation>
    <scope>NUCLEOTIDE SEQUENCE [LARGE SCALE GENOMIC DNA]</scope>
    <source>
        <strain evidence="3 4">DSM 101688</strain>
    </source>
</reference>
<feature type="region of interest" description="Disordered" evidence="1">
    <location>
        <begin position="1"/>
        <end position="45"/>
    </location>
</feature>
<name>A0A4R3JES8_9PROT</name>
<dbReference type="AlphaFoldDB" id="A0A4R3JES8"/>
<evidence type="ECO:0000259" key="2">
    <source>
        <dbReference type="PROSITE" id="PS50943"/>
    </source>
</evidence>
<organism evidence="3 4">
    <name type="scientific">Varunaivibrio sulfuroxidans</name>
    <dbReference type="NCBI Taxonomy" id="1773489"/>
    <lineage>
        <taxon>Bacteria</taxon>
        <taxon>Pseudomonadati</taxon>
        <taxon>Pseudomonadota</taxon>
        <taxon>Alphaproteobacteria</taxon>
        <taxon>Rhodospirillales</taxon>
        <taxon>Magnetovibrionaceae</taxon>
        <taxon>Varunaivibrio</taxon>
    </lineage>
</organism>
<evidence type="ECO:0000256" key="1">
    <source>
        <dbReference type="SAM" id="MobiDB-lite"/>
    </source>
</evidence>
<gene>
    <name evidence="3" type="ORF">EDD55_103249</name>
</gene>
<protein>
    <recommendedName>
        <fullName evidence="2">HTH cro/C1-type domain-containing protein</fullName>
    </recommendedName>
</protein>
<accession>A0A4R3JES8</accession>
<dbReference type="Proteomes" id="UP000295304">
    <property type="component" value="Unassembled WGS sequence"/>
</dbReference>
<dbReference type="PROSITE" id="PS50943">
    <property type="entry name" value="HTH_CROC1"/>
    <property type="match status" value="1"/>
</dbReference>
<dbReference type="EMBL" id="SLZW01000003">
    <property type="protein sequence ID" value="TCS63626.1"/>
    <property type="molecule type" value="Genomic_DNA"/>
</dbReference>